<accession>A0A8H3R073</accession>
<dbReference type="EMBL" id="BLAL01000276">
    <property type="protein sequence ID" value="GES98975.1"/>
    <property type="molecule type" value="Genomic_DNA"/>
</dbReference>
<organism evidence="1 2">
    <name type="scientific">Rhizophagus clarus</name>
    <dbReference type="NCBI Taxonomy" id="94130"/>
    <lineage>
        <taxon>Eukaryota</taxon>
        <taxon>Fungi</taxon>
        <taxon>Fungi incertae sedis</taxon>
        <taxon>Mucoromycota</taxon>
        <taxon>Glomeromycotina</taxon>
        <taxon>Glomeromycetes</taxon>
        <taxon>Glomerales</taxon>
        <taxon>Glomeraceae</taxon>
        <taxon>Rhizophagus</taxon>
    </lineage>
</organism>
<comment type="caution">
    <text evidence="1">The sequence shown here is derived from an EMBL/GenBank/DDBJ whole genome shotgun (WGS) entry which is preliminary data.</text>
</comment>
<protein>
    <submittedName>
        <fullName evidence="1">Uncharacterized protein</fullName>
    </submittedName>
</protein>
<evidence type="ECO:0000313" key="2">
    <source>
        <dbReference type="Proteomes" id="UP000615446"/>
    </source>
</evidence>
<dbReference type="AlphaFoldDB" id="A0A8H3R073"/>
<proteinExistence type="predicted"/>
<dbReference type="Proteomes" id="UP000615446">
    <property type="component" value="Unassembled WGS sequence"/>
</dbReference>
<evidence type="ECO:0000313" key="1">
    <source>
        <dbReference type="EMBL" id="GES98975.1"/>
    </source>
</evidence>
<reference evidence="1" key="1">
    <citation type="submission" date="2019-10" db="EMBL/GenBank/DDBJ databases">
        <title>Conservation and host-specific expression of non-tandemly repeated heterogenous ribosome RNA gene in arbuscular mycorrhizal fungi.</title>
        <authorList>
            <person name="Maeda T."/>
            <person name="Kobayashi Y."/>
            <person name="Nakagawa T."/>
            <person name="Ezawa T."/>
            <person name="Yamaguchi K."/>
            <person name="Bino T."/>
            <person name="Nishimoto Y."/>
            <person name="Shigenobu S."/>
            <person name="Kawaguchi M."/>
        </authorList>
    </citation>
    <scope>NUCLEOTIDE SEQUENCE</scope>
    <source>
        <strain evidence="1">HR1</strain>
    </source>
</reference>
<gene>
    <name evidence="1" type="ORF">RCL2_002550500</name>
</gene>
<sequence>MLQQDIIKKFEEDNLAATITPVNIIKKFEGENLASAMTPVQLFYQKKIKENTHLTNFCYNIFHDLKINSTLHQEIFLLHEKYAIFSSGKFFCVKNMQNFMHEKIDLYT</sequence>
<name>A0A8H3R073_9GLOM</name>